<dbReference type="AlphaFoldDB" id="A0A2N3G745"/>
<dbReference type="Pfam" id="PF02350">
    <property type="entry name" value="Epimerase_2"/>
    <property type="match status" value="1"/>
</dbReference>
<protein>
    <submittedName>
        <fullName evidence="3">UDP-N-acetylglucosamine 2-epimerase (Non-hydrolyzing)</fullName>
    </submittedName>
</protein>
<organism evidence="3 4">
    <name type="scientific">Candidatus Anoxymicrobium japonicum</name>
    <dbReference type="NCBI Taxonomy" id="2013648"/>
    <lineage>
        <taxon>Bacteria</taxon>
        <taxon>Bacillati</taxon>
        <taxon>Actinomycetota</taxon>
        <taxon>Candidatus Geothermincolia</taxon>
        <taxon>Candidatus Geothermincolales</taxon>
        <taxon>Candidatus Anoxymicrobiaceae</taxon>
        <taxon>Candidatus Anoxymicrobium</taxon>
    </lineage>
</organism>
<dbReference type="InterPro" id="IPR029767">
    <property type="entry name" value="WecB-like"/>
</dbReference>
<dbReference type="GO" id="GO:0016853">
    <property type="term" value="F:isomerase activity"/>
    <property type="evidence" value="ECO:0007669"/>
    <property type="project" value="UniProtKB-KW"/>
</dbReference>
<evidence type="ECO:0000313" key="4">
    <source>
        <dbReference type="Proteomes" id="UP000233654"/>
    </source>
</evidence>
<feature type="domain" description="UDP-N-acetylglucosamine 2-epimerase" evidence="2">
    <location>
        <begin position="24"/>
        <end position="364"/>
    </location>
</feature>
<keyword evidence="1" id="KW-0413">Isomerase</keyword>
<proteinExistence type="inferred from homology"/>
<dbReference type="CDD" id="cd03786">
    <property type="entry name" value="GTB_UDP-GlcNAc_2-Epimerase"/>
    <property type="match status" value="1"/>
</dbReference>
<comment type="similarity">
    <text evidence="1">Belongs to the UDP-N-acetylglucosamine 2-epimerase family.</text>
</comment>
<dbReference type="PANTHER" id="PTHR43174:SF1">
    <property type="entry name" value="UDP-N-ACETYLGLUCOSAMINE 2-EPIMERASE"/>
    <property type="match status" value="1"/>
</dbReference>
<gene>
    <name evidence="3" type="ORF">CVT63_02105</name>
</gene>
<evidence type="ECO:0000259" key="2">
    <source>
        <dbReference type="Pfam" id="PF02350"/>
    </source>
</evidence>
<sequence length="369" mass="41587">MKIGIVFGTRPEIIKLSVLIKLAERAHHVELETIHTGQHYSYNLSARFLEDLDLPRISENIEVGSTERLEQIRKITRDLEPLFSKSKNRPDVVVVQGDTNSVLAGAIAARNAGIPCAHVEAGLRCFDPEMIEEINRKETDRICDLRFAVNAVSVQNLANEGISDGSVMEVGNTIVEVICENLEISSRRYGVLAELGLEPDGYVLITIHRKENVDDEKRLSALISAWERIELPMLYTIHPHAMERVVEFELLRRLEAIENLKVVEPLSYWDFLELSRNSRMIISDSGGIQEECTVYKRPVIVARDSTERPEIIGSFGEIVGNDQERIIAEVARLDRDFNEIIERLSGLPSPYGDGKASERILDALLETYG</sequence>
<dbReference type="SUPFAM" id="SSF53756">
    <property type="entry name" value="UDP-Glycosyltransferase/glycogen phosphorylase"/>
    <property type="match status" value="1"/>
</dbReference>
<evidence type="ECO:0000313" key="3">
    <source>
        <dbReference type="EMBL" id="PKQ28547.1"/>
    </source>
</evidence>
<dbReference type="NCBIfam" id="TIGR00236">
    <property type="entry name" value="wecB"/>
    <property type="match status" value="1"/>
</dbReference>
<evidence type="ECO:0000256" key="1">
    <source>
        <dbReference type="RuleBase" id="RU003513"/>
    </source>
</evidence>
<comment type="caution">
    <text evidence="3">The sequence shown here is derived from an EMBL/GenBank/DDBJ whole genome shotgun (WGS) entry which is preliminary data.</text>
</comment>
<dbReference type="PANTHER" id="PTHR43174">
    <property type="entry name" value="UDP-N-ACETYLGLUCOSAMINE 2-EPIMERASE"/>
    <property type="match status" value="1"/>
</dbReference>
<dbReference type="Proteomes" id="UP000233654">
    <property type="component" value="Unassembled WGS sequence"/>
</dbReference>
<accession>A0A2N3G745</accession>
<dbReference type="EMBL" id="PHEX01000012">
    <property type="protein sequence ID" value="PKQ28547.1"/>
    <property type="molecule type" value="Genomic_DNA"/>
</dbReference>
<reference evidence="3 4" key="1">
    <citation type="journal article" date="2017" name="ISME J.">
        <title>Potential for microbial H2 and metal transformations associated with novel bacteria and archaea in deep terrestrial subsurface sediments.</title>
        <authorList>
            <person name="Hernsdorf A.W."/>
            <person name="Amano Y."/>
            <person name="Miyakawa K."/>
            <person name="Ise K."/>
            <person name="Suzuki Y."/>
            <person name="Anantharaman K."/>
            <person name="Probst A."/>
            <person name="Burstein D."/>
            <person name="Thomas B.C."/>
            <person name="Banfield J.F."/>
        </authorList>
    </citation>
    <scope>NUCLEOTIDE SEQUENCE [LARGE SCALE GENOMIC DNA]</scope>
    <source>
        <strain evidence="3">HGW-Actinobacteria-3</strain>
    </source>
</reference>
<name>A0A2N3G745_9ACTN</name>
<dbReference type="InterPro" id="IPR003331">
    <property type="entry name" value="UDP_GlcNAc_Epimerase_2_dom"/>
</dbReference>
<dbReference type="Gene3D" id="3.40.50.2000">
    <property type="entry name" value="Glycogen Phosphorylase B"/>
    <property type="match status" value="2"/>
</dbReference>